<dbReference type="AlphaFoldDB" id="A0A844G2J5"/>
<evidence type="ECO:0000313" key="1">
    <source>
        <dbReference type="EMBL" id="MST97115.1"/>
    </source>
</evidence>
<dbReference type="PANTHER" id="PTHR30093">
    <property type="entry name" value="GENERAL SECRETION PATHWAY PROTEIN G"/>
    <property type="match status" value="1"/>
</dbReference>
<dbReference type="PANTHER" id="PTHR30093:SF2">
    <property type="entry name" value="TYPE II SECRETION SYSTEM PROTEIN H"/>
    <property type="match status" value="1"/>
</dbReference>
<accession>A0A844G2J5</accession>
<keyword evidence="2" id="KW-1185">Reference proteome</keyword>
<evidence type="ECO:0000313" key="2">
    <source>
        <dbReference type="Proteomes" id="UP000435649"/>
    </source>
</evidence>
<organism evidence="1 2">
    <name type="scientific">Victivallis lenta</name>
    <dbReference type="NCBI Taxonomy" id="2606640"/>
    <lineage>
        <taxon>Bacteria</taxon>
        <taxon>Pseudomonadati</taxon>
        <taxon>Lentisphaerota</taxon>
        <taxon>Lentisphaeria</taxon>
        <taxon>Victivallales</taxon>
        <taxon>Victivallaceae</taxon>
        <taxon>Victivallis</taxon>
    </lineage>
</organism>
<dbReference type="Proteomes" id="UP000435649">
    <property type="component" value="Unassembled WGS sequence"/>
</dbReference>
<comment type="caution">
    <text evidence="1">The sequence shown here is derived from an EMBL/GenBank/DDBJ whole genome shotgun (WGS) entry which is preliminary data.</text>
</comment>
<dbReference type="InterPro" id="IPR045584">
    <property type="entry name" value="Pilin-like"/>
</dbReference>
<sequence length="250" mass="28854">MAGRREYTLTELLAVMLIVLILAALLLPAVSRARENARRSHCRSNQALFGTAVQFYANDWNDYLPYYIIEDKHASYSTEFRFFWELLKGYLPVGGIYYPDQYNPPVPGPYPGGVPRAMACPSAVMSYDGCRSALKEKNLYLARPTRAGSYQTVLLARFVLPGNVVHDGGIRVGSIRSPGSYFIVEDTGFNDRTDDREYPYWRYGGFVDGRYFWGHGRYYNVAFLDGHVRAFRRKRRRLEWQAEFTRDFSE</sequence>
<dbReference type="EMBL" id="VUNS01000007">
    <property type="protein sequence ID" value="MST97115.1"/>
    <property type="molecule type" value="Genomic_DNA"/>
</dbReference>
<proteinExistence type="predicted"/>
<reference evidence="1 2" key="1">
    <citation type="submission" date="2019-08" db="EMBL/GenBank/DDBJ databases">
        <title>In-depth cultivation of the pig gut microbiome towards novel bacterial diversity and tailored functional studies.</title>
        <authorList>
            <person name="Wylensek D."/>
            <person name="Hitch T.C.A."/>
            <person name="Clavel T."/>
        </authorList>
    </citation>
    <scope>NUCLEOTIDE SEQUENCE [LARGE SCALE GENOMIC DNA]</scope>
    <source>
        <strain evidence="1 2">BBE-744-WT-12</strain>
    </source>
</reference>
<dbReference type="Gene3D" id="3.30.700.10">
    <property type="entry name" value="Glycoprotein, Type 4 Pilin"/>
    <property type="match status" value="1"/>
</dbReference>
<name>A0A844G2J5_9BACT</name>
<gene>
    <name evidence="1" type="ORF">FYJ85_08670</name>
</gene>
<protein>
    <submittedName>
        <fullName evidence="1">DUF1559 domain-containing protein</fullName>
    </submittedName>
</protein>
<dbReference type="SUPFAM" id="SSF54523">
    <property type="entry name" value="Pili subunits"/>
    <property type="match status" value="1"/>
</dbReference>